<reference evidence="2 4" key="1">
    <citation type="submission" date="2008-03" db="EMBL/GenBank/DDBJ databases">
        <title>Annotation of Ixodes scapularis.</title>
        <authorList>
            <consortium name="Ixodes scapularis Genome Project Consortium"/>
            <person name="Caler E."/>
            <person name="Hannick L.I."/>
            <person name="Bidwell S."/>
            <person name="Joardar V."/>
            <person name="Thiagarajan M."/>
            <person name="Amedeo P."/>
            <person name="Galinsky K.J."/>
            <person name="Schobel S."/>
            <person name="Inman J."/>
            <person name="Hostetler J."/>
            <person name="Miller J."/>
            <person name="Hammond M."/>
            <person name="Megy K."/>
            <person name="Lawson D."/>
            <person name="Kodira C."/>
            <person name="Sutton G."/>
            <person name="Meyer J."/>
            <person name="Hill C.A."/>
            <person name="Birren B."/>
            <person name="Nene V."/>
            <person name="Collins F."/>
            <person name="Alarcon-Chaidez F."/>
            <person name="Wikel S."/>
            <person name="Strausberg R."/>
        </authorList>
    </citation>
    <scope>NUCLEOTIDE SEQUENCE [LARGE SCALE GENOMIC DNA]</scope>
    <source>
        <strain evidence="4">Wikel</strain>
        <strain evidence="2">Wikel colony</strain>
    </source>
</reference>
<feature type="non-terminal residue" evidence="2">
    <location>
        <position position="1"/>
    </location>
</feature>
<dbReference type="OrthoDB" id="9979716at2759"/>
<dbReference type="EMBL" id="ABJB010503346">
    <property type="status" value="NOT_ANNOTATED_CDS"/>
    <property type="molecule type" value="Genomic_DNA"/>
</dbReference>
<evidence type="ECO:0000313" key="2">
    <source>
        <dbReference type="EMBL" id="EEC20373.1"/>
    </source>
</evidence>
<protein>
    <recommendedName>
        <fullName evidence="1">DUF7044 domain-containing protein</fullName>
    </recommendedName>
</protein>
<dbReference type="VEuPathDB" id="VectorBase:ISCW015400"/>
<dbReference type="AlphaFoldDB" id="B7QNF1"/>
<dbReference type="EnsemblMetazoa" id="ISCW015400-RA">
    <property type="protein sequence ID" value="ISCW015400-PA"/>
    <property type="gene ID" value="ISCW015400"/>
</dbReference>
<organism>
    <name type="scientific">Ixodes scapularis</name>
    <name type="common">Black-legged tick</name>
    <name type="synonym">Deer tick</name>
    <dbReference type="NCBI Taxonomy" id="6945"/>
    <lineage>
        <taxon>Eukaryota</taxon>
        <taxon>Metazoa</taxon>
        <taxon>Ecdysozoa</taxon>
        <taxon>Arthropoda</taxon>
        <taxon>Chelicerata</taxon>
        <taxon>Arachnida</taxon>
        <taxon>Acari</taxon>
        <taxon>Parasitiformes</taxon>
        <taxon>Ixodida</taxon>
        <taxon>Ixodoidea</taxon>
        <taxon>Ixodidae</taxon>
        <taxon>Ixodinae</taxon>
        <taxon>Ixodes</taxon>
    </lineage>
</organism>
<keyword evidence="4" id="KW-1185">Reference proteome</keyword>
<dbReference type="HOGENOM" id="CLU_3020274_0_0_1"/>
<feature type="domain" description="DUF7044" evidence="1">
    <location>
        <begin position="6"/>
        <end position="43"/>
    </location>
</feature>
<sequence length="56" mass="6826">FVDIVDTRERCFRCVAIYQKHHNVLQYRETYCDEFDNLKEACHLLNVDAHLHSLFR</sequence>
<dbReference type="PaxDb" id="6945-B7QNF1"/>
<evidence type="ECO:0000259" key="1">
    <source>
        <dbReference type="Pfam" id="PF23071"/>
    </source>
</evidence>
<dbReference type="Pfam" id="PF23071">
    <property type="entry name" value="DUF7044"/>
    <property type="match status" value="1"/>
</dbReference>
<accession>B7QNF1</accession>
<dbReference type="InParanoid" id="B7QNF1"/>
<dbReference type="Proteomes" id="UP000001555">
    <property type="component" value="Unassembled WGS sequence"/>
</dbReference>
<name>B7QNF1_IXOSC</name>
<proteinExistence type="predicted"/>
<evidence type="ECO:0000313" key="4">
    <source>
        <dbReference type="Proteomes" id="UP000001555"/>
    </source>
</evidence>
<dbReference type="EMBL" id="DS978672">
    <property type="protein sequence ID" value="EEC20373.1"/>
    <property type="molecule type" value="Genomic_DNA"/>
</dbReference>
<dbReference type="STRING" id="6945.B7QNF1"/>
<dbReference type="VEuPathDB" id="VectorBase:ISCP_027294"/>
<reference evidence="3" key="2">
    <citation type="submission" date="2020-05" db="UniProtKB">
        <authorList>
            <consortium name="EnsemblMetazoa"/>
        </authorList>
    </citation>
    <scope>IDENTIFICATION</scope>
    <source>
        <strain evidence="3">wikel</strain>
    </source>
</reference>
<dbReference type="VEuPathDB" id="VectorBase:ISCI015400"/>
<feature type="non-terminal residue" evidence="2">
    <location>
        <position position="56"/>
    </location>
</feature>
<gene>
    <name evidence="2" type="ORF">IscW_ISCW015400</name>
</gene>
<dbReference type="InterPro" id="IPR055472">
    <property type="entry name" value="DUF7044"/>
</dbReference>
<evidence type="ECO:0000313" key="3">
    <source>
        <dbReference type="EnsemblMetazoa" id="ISCW015400-PA"/>
    </source>
</evidence>